<dbReference type="Proteomes" id="UP000323426">
    <property type="component" value="Unassembled WGS sequence"/>
</dbReference>
<evidence type="ECO:0000256" key="2">
    <source>
        <dbReference type="ARBA" id="ARBA00022801"/>
    </source>
</evidence>
<protein>
    <submittedName>
        <fullName evidence="6">Glycoside hydrolase family 28 protein</fullName>
    </submittedName>
</protein>
<dbReference type="GO" id="GO:0005975">
    <property type="term" value="P:carbohydrate metabolic process"/>
    <property type="evidence" value="ECO:0007669"/>
    <property type="project" value="InterPro"/>
</dbReference>
<gene>
    <name evidence="6" type="ORF">F0145_17595</name>
</gene>
<proteinExistence type="inferred from homology"/>
<organism evidence="6 7">
    <name type="scientific">Adhaeribacter rhizoryzae</name>
    <dbReference type="NCBI Taxonomy" id="2607907"/>
    <lineage>
        <taxon>Bacteria</taxon>
        <taxon>Pseudomonadati</taxon>
        <taxon>Bacteroidota</taxon>
        <taxon>Cytophagia</taxon>
        <taxon>Cytophagales</taxon>
        <taxon>Hymenobacteraceae</taxon>
        <taxon>Adhaeribacter</taxon>
    </lineage>
</organism>
<dbReference type="InterPro" id="IPR006626">
    <property type="entry name" value="PbH1"/>
</dbReference>
<keyword evidence="3 4" id="KW-0326">Glycosidase</keyword>
<evidence type="ECO:0000259" key="5">
    <source>
        <dbReference type="Pfam" id="PF12708"/>
    </source>
</evidence>
<dbReference type="Gene3D" id="2.160.20.10">
    <property type="entry name" value="Single-stranded right-handed beta-helix, Pectin lyase-like"/>
    <property type="match status" value="1"/>
</dbReference>
<dbReference type="PROSITE" id="PS00502">
    <property type="entry name" value="POLYGALACTURONASE"/>
    <property type="match status" value="1"/>
</dbReference>
<accession>A0A5M6D616</accession>
<keyword evidence="7" id="KW-1185">Reference proteome</keyword>
<evidence type="ECO:0000256" key="3">
    <source>
        <dbReference type="ARBA" id="ARBA00023295"/>
    </source>
</evidence>
<evidence type="ECO:0000256" key="1">
    <source>
        <dbReference type="ARBA" id="ARBA00008834"/>
    </source>
</evidence>
<dbReference type="Pfam" id="PF12708">
    <property type="entry name" value="Pect-lyase_RHGA_epim"/>
    <property type="match status" value="1"/>
</dbReference>
<dbReference type="InterPro" id="IPR011050">
    <property type="entry name" value="Pectin_lyase_fold/virulence"/>
</dbReference>
<dbReference type="Pfam" id="PF00295">
    <property type="entry name" value="Glyco_hydro_28"/>
    <property type="match status" value="1"/>
</dbReference>
<evidence type="ECO:0000256" key="4">
    <source>
        <dbReference type="RuleBase" id="RU361169"/>
    </source>
</evidence>
<name>A0A5M6D616_9BACT</name>
<dbReference type="SMART" id="SM00710">
    <property type="entry name" value="PbH1"/>
    <property type="match status" value="6"/>
</dbReference>
<comment type="caution">
    <text evidence="6">The sequence shown here is derived from an EMBL/GenBank/DDBJ whole genome shotgun (WGS) entry which is preliminary data.</text>
</comment>
<dbReference type="EMBL" id="VWSF01000015">
    <property type="protein sequence ID" value="KAA5542954.1"/>
    <property type="molecule type" value="Genomic_DNA"/>
</dbReference>
<dbReference type="InterPro" id="IPR012334">
    <property type="entry name" value="Pectin_lyas_fold"/>
</dbReference>
<reference evidence="6 7" key="1">
    <citation type="submission" date="2019-09" db="EMBL/GenBank/DDBJ databases">
        <title>Genome sequence and assembly of Adhaeribacter sp.</title>
        <authorList>
            <person name="Chhetri G."/>
        </authorList>
    </citation>
    <scope>NUCLEOTIDE SEQUENCE [LARGE SCALE GENOMIC DNA]</scope>
    <source>
        <strain evidence="6 7">DK36</strain>
    </source>
</reference>
<dbReference type="GO" id="GO:0004650">
    <property type="term" value="F:polygalacturonase activity"/>
    <property type="evidence" value="ECO:0007669"/>
    <property type="project" value="InterPro"/>
</dbReference>
<comment type="similarity">
    <text evidence="1 4">Belongs to the glycosyl hydrolase 28 family.</text>
</comment>
<dbReference type="PROSITE" id="PS51257">
    <property type="entry name" value="PROKAR_LIPOPROTEIN"/>
    <property type="match status" value="1"/>
</dbReference>
<evidence type="ECO:0000313" key="6">
    <source>
        <dbReference type="EMBL" id="KAA5542954.1"/>
    </source>
</evidence>
<feature type="domain" description="Rhamnogalacturonase A/B/Epimerase-like pectate lyase" evidence="5">
    <location>
        <begin position="76"/>
        <end position="136"/>
    </location>
</feature>
<dbReference type="RefSeq" id="WP_150090342.1">
    <property type="nucleotide sequence ID" value="NZ_VWSF01000015.1"/>
</dbReference>
<dbReference type="InterPro" id="IPR051801">
    <property type="entry name" value="GH28_Enzymes"/>
</dbReference>
<evidence type="ECO:0000313" key="7">
    <source>
        <dbReference type="Proteomes" id="UP000323426"/>
    </source>
</evidence>
<dbReference type="PANTHER" id="PTHR31339:SF9">
    <property type="entry name" value="PLASMIN AND FIBRONECTIN-BINDING PROTEIN A"/>
    <property type="match status" value="1"/>
</dbReference>
<dbReference type="AlphaFoldDB" id="A0A5M6D616"/>
<dbReference type="InterPro" id="IPR024535">
    <property type="entry name" value="RHGA/B-epi-like_pectate_lyase"/>
</dbReference>
<dbReference type="SUPFAM" id="SSF51126">
    <property type="entry name" value="Pectin lyase-like"/>
    <property type="match status" value="2"/>
</dbReference>
<dbReference type="InterPro" id="IPR000743">
    <property type="entry name" value="Glyco_hydro_28"/>
</dbReference>
<sequence>MNFNSKIFNRLGLFIGLIGIFISACQPQPGSSTAATPAISTTPGIPVNNTTATDLYTGLEFNMPRVQEPQIPNNAVNITDFGAVGDGLTKNTQAFEKAIAAAAAKGGGKVVIPRGLWLTGPIVLRSHINLHAEAGAMVIFSKDFNDYPLVQTSFEGLNTYRCQSPISGKNLENVAITGKGTFDGSGEAWRPVKKSKMTAAQWNNLVKSGGVLSDDGNVWYPTAISKKGDTKDNFNVPNFTRKEQFEAVKDFMRPVMVSLISCKKVLLDGPTFQNSPAWNLHPLMCEDVTIRNLNVRNPWFSQNGDGLDLESCKNAVIHDNIFDVGDDAICFKSGKDKDGRARGIPTENVIVKNNVVYHGHGGFVVGSEMSGGVKNVHVSNCLFMGTDIGLRFKSNRGRGGVVENIWISNIDMINIPTEAISFNLFYGGNSPVLEADQKASTEARDEKLLPVTEETPSFKNIYLKNINVAGADKALVLQGLPEMNLQNVSLENATLKAKQGISAVDADGITLKNVKVIPEKGPAITVYNSKNIDIKGLTFFENNAPVVQIMGSKTQNVKLAKEDFKNAATQVSKGKDLNSKALVLR</sequence>
<keyword evidence="2 4" id="KW-0378">Hydrolase</keyword>
<dbReference type="PANTHER" id="PTHR31339">
    <property type="entry name" value="PECTIN LYASE-RELATED"/>
    <property type="match status" value="1"/>
</dbReference>